<organism evidence="1 2">
    <name type="scientific">Caerostris darwini</name>
    <dbReference type="NCBI Taxonomy" id="1538125"/>
    <lineage>
        <taxon>Eukaryota</taxon>
        <taxon>Metazoa</taxon>
        <taxon>Ecdysozoa</taxon>
        <taxon>Arthropoda</taxon>
        <taxon>Chelicerata</taxon>
        <taxon>Arachnida</taxon>
        <taxon>Araneae</taxon>
        <taxon>Araneomorphae</taxon>
        <taxon>Entelegynae</taxon>
        <taxon>Araneoidea</taxon>
        <taxon>Araneidae</taxon>
        <taxon>Caerostris</taxon>
    </lineage>
</organism>
<reference evidence="1 2" key="1">
    <citation type="submission" date="2021-06" db="EMBL/GenBank/DDBJ databases">
        <title>Caerostris darwini draft genome.</title>
        <authorList>
            <person name="Kono N."/>
            <person name="Arakawa K."/>
        </authorList>
    </citation>
    <scope>NUCLEOTIDE SEQUENCE [LARGE SCALE GENOMIC DNA]</scope>
</reference>
<keyword evidence="2" id="KW-1185">Reference proteome</keyword>
<name>A0AAV4W9W8_9ARAC</name>
<dbReference type="Proteomes" id="UP001054837">
    <property type="component" value="Unassembled WGS sequence"/>
</dbReference>
<evidence type="ECO:0000313" key="2">
    <source>
        <dbReference type="Proteomes" id="UP001054837"/>
    </source>
</evidence>
<gene>
    <name evidence="1" type="ORF">CDAR_282861</name>
</gene>
<accession>A0AAV4W9W8</accession>
<evidence type="ECO:0000313" key="1">
    <source>
        <dbReference type="EMBL" id="GIY78075.1"/>
    </source>
</evidence>
<dbReference type="EMBL" id="BPLQ01014200">
    <property type="protein sequence ID" value="GIY78075.1"/>
    <property type="molecule type" value="Genomic_DNA"/>
</dbReference>
<proteinExistence type="predicted"/>
<dbReference type="AlphaFoldDB" id="A0AAV4W9W8"/>
<protein>
    <submittedName>
        <fullName evidence="1">Uncharacterized protein</fullName>
    </submittedName>
</protein>
<sequence length="101" mass="11653">MCSDCFNNTWLVPSTGRREMNRPDYSLQPSGQTAGLRQNSIMGFTCINRRYQWSGLITRQRNEGSSDKYSQINRRVMQLDSKSQGLSTQKRTVYSFNMGLD</sequence>
<comment type="caution">
    <text evidence="1">The sequence shown here is derived from an EMBL/GenBank/DDBJ whole genome shotgun (WGS) entry which is preliminary data.</text>
</comment>